<feature type="region of interest" description="Disordered" evidence="1">
    <location>
        <begin position="355"/>
        <end position="389"/>
    </location>
</feature>
<name>A0A8H8UEH2_9HELO</name>
<keyword evidence="3" id="KW-1185">Reference proteome</keyword>
<dbReference type="Pfam" id="PF02112">
    <property type="entry name" value="PDEase_II"/>
    <property type="match status" value="2"/>
</dbReference>
<dbReference type="EMBL" id="QGMJ01000019">
    <property type="protein sequence ID" value="TVY45168.1"/>
    <property type="molecule type" value="Genomic_DNA"/>
</dbReference>
<feature type="compositionally biased region" description="Polar residues" evidence="1">
    <location>
        <begin position="226"/>
        <end position="236"/>
    </location>
</feature>
<proteinExistence type="predicted"/>
<organism evidence="2 3">
    <name type="scientific">Lachnellula subtilissima</name>
    <dbReference type="NCBI Taxonomy" id="602034"/>
    <lineage>
        <taxon>Eukaryota</taxon>
        <taxon>Fungi</taxon>
        <taxon>Dikarya</taxon>
        <taxon>Ascomycota</taxon>
        <taxon>Pezizomycotina</taxon>
        <taxon>Leotiomycetes</taxon>
        <taxon>Helotiales</taxon>
        <taxon>Lachnaceae</taxon>
        <taxon>Lachnellula</taxon>
    </lineage>
</organism>
<dbReference type="PANTHER" id="PTHR28283">
    <property type="entry name" value="3',5'-CYCLIC-NUCLEOTIDE PHOSPHODIESTERASE 1"/>
    <property type="match status" value="1"/>
</dbReference>
<dbReference type="AlphaFoldDB" id="A0A8H8UEH2"/>
<dbReference type="GO" id="GO:0047555">
    <property type="term" value="F:3',5'-cyclic-GMP phosphodiesterase activity"/>
    <property type="evidence" value="ECO:0007669"/>
    <property type="project" value="TreeGrafter"/>
</dbReference>
<dbReference type="GO" id="GO:0006198">
    <property type="term" value="P:cAMP catabolic process"/>
    <property type="evidence" value="ECO:0007669"/>
    <property type="project" value="InterPro"/>
</dbReference>
<feature type="compositionally biased region" description="Polar residues" evidence="1">
    <location>
        <begin position="374"/>
        <end position="389"/>
    </location>
</feature>
<dbReference type="CDD" id="cd07735">
    <property type="entry name" value="class_II_PDE_MBL-fold"/>
    <property type="match status" value="1"/>
</dbReference>
<evidence type="ECO:0000313" key="3">
    <source>
        <dbReference type="Proteomes" id="UP000462212"/>
    </source>
</evidence>
<dbReference type="Proteomes" id="UP000462212">
    <property type="component" value="Unassembled WGS sequence"/>
</dbReference>
<dbReference type="PRINTS" id="PR00388">
    <property type="entry name" value="PDIESTERASE2"/>
</dbReference>
<accession>A0A8H8UEH2</accession>
<dbReference type="GO" id="GO:0004115">
    <property type="term" value="F:3',5'-cyclic-AMP phosphodiesterase activity"/>
    <property type="evidence" value="ECO:0007669"/>
    <property type="project" value="InterPro"/>
</dbReference>
<comment type="caution">
    <text evidence="2">The sequence shown here is derived from an EMBL/GenBank/DDBJ whole genome shotgun (WGS) entry which is preliminary data.</text>
</comment>
<sequence>MGSTREVDEPKMQVIVLGCGGGPREDNTTAFLVRSTATKWARGSLLAVDAGTHLAAITRILEKHLPAKNPHDADELPHTLTEGPFKGLKIPNFSASANAGYIIRTIVDAYLITHPHLDHISGFVINTSSLPGLAQNASLDCQHIFNNVIWPNLSDENNGAGLVTYMRLVEGGSPAMGDGEGKGYMEICEGLSVKTWSVSHGHCIEKHSHRGSNAGLPEGSPRLGPTSFSQMERSTRSSSGRILSPADVLRTDPFDRVCVYDSSAYFIRDIASGREVLIFGDVEPDSISLSPRNKQVWSEAAPKIVAGQLGAIFIECSYDDSRSEDTLFGHLAPRYLIEELKSLVAQVHAYNGRAKEKKKRKRVSERNELRQRSTRTSLSKDSPVSPLTRTSRRSFEFEVPQADGIEEQSDGAAAASQELTMRGQGELLLKGVKVVVIHTKEKLDDGPAIGDLILQELLDWESEEQLGCEFYRAEVLGMRCTFRESLWSPWVVVLSMGLA</sequence>
<dbReference type="Gene3D" id="3.60.15.10">
    <property type="entry name" value="Ribonuclease Z/Hydroxyacylglutathione hydrolase-like"/>
    <property type="match status" value="1"/>
</dbReference>
<protein>
    <submittedName>
        <fullName evidence="2">3',5'-cyclic-nucleotide phosphodiesterase</fullName>
    </submittedName>
</protein>
<feature type="region of interest" description="Disordered" evidence="1">
    <location>
        <begin position="208"/>
        <end position="236"/>
    </location>
</feature>
<dbReference type="OrthoDB" id="258495at2759"/>
<evidence type="ECO:0000256" key="1">
    <source>
        <dbReference type="SAM" id="MobiDB-lite"/>
    </source>
</evidence>
<dbReference type="GO" id="GO:1902660">
    <property type="term" value="P:negative regulation of glucose mediated signaling pathway"/>
    <property type="evidence" value="ECO:0007669"/>
    <property type="project" value="TreeGrafter"/>
</dbReference>
<dbReference type="PANTHER" id="PTHR28283:SF1">
    <property type="entry name" value="3',5'-CYCLIC-NUCLEOTIDE PHOSPHODIESTERASE 1"/>
    <property type="match status" value="1"/>
</dbReference>
<evidence type="ECO:0000313" key="2">
    <source>
        <dbReference type="EMBL" id="TVY45168.1"/>
    </source>
</evidence>
<dbReference type="InterPro" id="IPR036866">
    <property type="entry name" value="RibonucZ/Hydroxyglut_hydro"/>
</dbReference>
<dbReference type="SUPFAM" id="SSF56281">
    <property type="entry name" value="Metallo-hydrolase/oxidoreductase"/>
    <property type="match status" value="1"/>
</dbReference>
<dbReference type="InterPro" id="IPR000396">
    <property type="entry name" value="Pdiesterase2"/>
</dbReference>
<gene>
    <name evidence="2" type="primary">cgs2</name>
    <name evidence="2" type="ORF">LSUB1_G001039</name>
</gene>
<reference evidence="2 3" key="1">
    <citation type="submission" date="2018-05" db="EMBL/GenBank/DDBJ databases">
        <title>Genome sequencing and assembly of the regulated plant pathogen Lachnellula willkommii and related sister species for the development of diagnostic species identification markers.</title>
        <authorList>
            <person name="Giroux E."/>
            <person name="Bilodeau G."/>
        </authorList>
    </citation>
    <scope>NUCLEOTIDE SEQUENCE [LARGE SCALE GENOMIC DNA]</scope>
    <source>
        <strain evidence="2 3">CBS 197.66</strain>
    </source>
</reference>